<evidence type="ECO:0000256" key="10">
    <source>
        <dbReference type="SAM" id="Phobius"/>
    </source>
</evidence>
<dbReference type="PANTHER" id="PTHR32502">
    <property type="entry name" value="N-ACETYLGALACTOSAMINE PERMEASE II COMPONENT-RELATED"/>
    <property type="match status" value="1"/>
</dbReference>
<accession>A0A0R1U056</accession>
<evidence type="ECO:0000256" key="4">
    <source>
        <dbReference type="ARBA" id="ARBA00022597"/>
    </source>
</evidence>
<comment type="subcellular location">
    <subcellularLocation>
        <location evidence="1">Cell membrane</location>
        <topology evidence="1">Multi-pass membrane protein</topology>
    </subcellularLocation>
</comment>
<dbReference type="GO" id="GO:0009401">
    <property type="term" value="P:phosphoenolpyruvate-dependent sugar phosphotransferase system"/>
    <property type="evidence" value="ECO:0007669"/>
    <property type="project" value="UniProtKB-KW"/>
</dbReference>
<feature type="transmembrane region" description="Helical" evidence="10">
    <location>
        <begin position="141"/>
        <end position="164"/>
    </location>
</feature>
<keyword evidence="2" id="KW-0813">Transport</keyword>
<dbReference type="GO" id="GO:0005886">
    <property type="term" value="C:plasma membrane"/>
    <property type="evidence" value="ECO:0007669"/>
    <property type="project" value="UniProtKB-SubCell"/>
</dbReference>
<dbReference type="InterPro" id="IPR004700">
    <property type="entry name" value="PTS_IIC_man"/>
</dbReference>
<evidence type="ECO:0000256" key="6">
    <source>
        <dbReference type="ARBA" id="ARBA00022692"/>
    </source>
</evidence>
<reference evidence="11 12" key="1">
    <citation type="journal article" date="2015" name="Genome Announc.">
        <title>Expanding the biotechnology potential of lactobacilli through comparative genomics of 213 strains and associated genera.</title>
        <authorList>
            <person name="Sun Z."/>
            <person name="Harris H.M."/>
            <person name="McCann A."/>
            <person name="Guo C."/>
            <person name="Argimon S."/>
            <person name="Zhang W."/>
            <person name="Yang X."/>
            <person name="Jeffery I.B."/>
            <person name="Cooney J.C."/>
            <person name="Kagawa T.F."/>
            <person name="Liu W."/>
            <person name="Song Y."/>
            <person name="Salvetti E."/>
            <person name="Wrobel A."/>
            <person name="Rasinkangas P."/>
            <person name="Parkhill J."/>
            <person name="Rea M.C."/>
            <person name="O'Sullivan O."/>
            <person name="Ritari J."/>
            <person name="Douillard F.P."/>
            <person name="Paul Ross R."/>
            <person name="Yang R."/>
            <person name="Briner A.E."/>
            <person name="Felis G.E."/>
            <person name="de Vos W.M."/>
            <person name="Barrangou R."/>
            <person name="Klaenhammer T.R."/>
            <person name="Caufield P.W."/>
            <person name="Cui Y."/>
            <person name="Zhang H."/>
            <person name="O'Toole P.W."/>
        </authorList>
    </citation>
    <scope>NUCLEOTIDE SEQUENCE [LARGE SCALE GENOMIC DNA]</scope>
    <source>
        <strain evidence="11 12">DSM 16634</strain>
    </source>
</reference>
<dbReference type="EMBL" id="AZFT01000048">
    <property type="protein sequence ID" value="KRL84762.1"/>
    <property type="molecule type" value="Genomic_DNA"/>
</dbReference>
<evidence type="ECO:0000313" key="11">
    <source>
        <dbReference type="EMBL" id="KRL84762.1"/>
    </source>
</evidence>
<feature type="transmembrane region" description="Helical" evidence="10">
    <location>
        <begin position="184"/>
        <end position="203"/>
    </location>
</feature>
<keyword evidence="8 10" id="KW-0472">Membrane</keyword>
<comment type="caution">
    <text evidence="11">The sequence shown here is derived from an EMBL/GenBank/DDBJ whole genome shotgun (WGS) entry which is preliminary data.</text>
</comment>
<keyword evidence="12" id="KW-1185">Reference proteome</keyword>
<dbReference type="Proteomes" id="UP000051324">
    <property type="component" value="Unassembled WGS sequence"/>
</dbReference>
<keyword evidence="7 10" id="KW-1133">Transmembrane helix</keyword>
<proteinExistence type="predicted"/>
<evidence type="ECO:0000256" key="1">
    <source>
        <dbReference type="ARBA" id="ARBA00004651"/>
    </source>
</evidence>
<evidence type="ECO:0000313" key="12">
    <source>
        <dbReference type="Proteomes" id="UP000051324"/>
    </source>
</evidence>
<dbReference type="InterPro" id="IPR050303">
    <property type="entry name" value="GatZ_KbaZ_carbometab"/>
</dbReference>
<dbReference type="PANTHER" id="PTHR32502:SF28">
    <property type="entry name" value="PHOSPHOTRANSFERASE SYSTEM SUGAR-SPECIFIC EIIC COMPONENT"/>
    <property type="match status" value="1"/>
</dbReference>
<organism evidence="11 12">
    <name type="scientific">Ligilactobacillus apodemi DSM 16634 = JCM 16172</name>
    <dbReference type="NCBI Taxonomy" id="1423724"/>
    <lineage>
        <taxon>Bacteria</taxon>
        <taxon>Bacillati</taxon>
        <taxon>Bacillota</taxon>
        <taxon>Bacilli</taxon>
        <taxon>Lactobacillales</taxon>
        <taxon>Lactobacillaceae</taxon>
        <taxon>Ligilactobacillus</taxon>
    </lineage>
</organism>
<dbReference type="AlphaFoldDB" id="A0A0R1U056"/>
<feature type="transmembrane region" description="Helical" evidence="10">
    <location>
        <begin position="210"/>
        <end position="230"/>
    </location>
</feature>
<evidence type="ECO:0000256" key="2">
    <source>
        <dbReference type="ARBA" id="ARBA00022448"/>
    </source>
</evidence>
<sequence>MTIAWWQILLLTLYAGYQILDELQINSSAGSAVFAGFISGLIMGDLKTGLYIGGMMQLTILGVGTFGGASRIDANSGTVLATAFAVSVGMDPKQAMAAIAVPVAALMIQTDILGRFANTYFAHKIDKDIENFQYKKIERHFLMGAISWSLSRMLPVFLALAFGGGLVSKVVGYLNGDLKWLGDGLSVAGAVLPAVGFAILLRYLPVKKNFAYLILGFVITAILTTIFGNIQTLGTSVMGLDKTLVANFNSLPMLAIALIGLALAYISYKNNTEKEQAPKAPAESAAVNNNSEGEIEDDEL</sequence>
<keyword evidence="5" id="KW-0598">Phosphotransferase system</keyword>
<name>A0A0R1U056_9LACO</name>
<dbReference type="eggNOG" id="COG3715">
    <property type="taxonomic scope" value="Bacteria"/>
</dbReference>
<evidence type="ECO:0000256" key="5">
    <source>
        <dbReference type="ARBA" id="ARBA00022683"/>
    </source>
</evidence>
<dbReference type="RefSeq" id="WP_056957280.1">
    <property type="nucleotide sequence ID" value="NZ_AZFT01000048.1"/>
</dbReference>
<evidence type="ECO:0000256" key="9">
    <source>
        <dbReference type="SAM" id="MobiDB-lite"/>
    </source>
</evidence>
<dbReference type="STRING" id="1423724.FC32_GL000241"/>
<dbReference type="Pfam" id="PF03609">
    <property type="entry name" value="EII-Sor"/>
    <property type="match status" value="1"/>
</dbReference>
<keyword evidence="4" id="KW-0762">Sugar transport</keyword>
<gene>
    <name evidence="11" type="ORF">FC32_GL000241</name>
</gene>
<feature type="region of interest" description="Disordered" evidence="9">
    <location>
        <begin position="276"/>
        <end position="300"/>
    </location>
</feature>
<dbReference type="PROSITE" id="PS51106">
    <property type="entry name" value="PTS_EIIC_TYPE_4"/>
    <property type="match status" value="1"/>
</dbReference>
<protein>
    <submittedName>
        <fullName evidence="11">PTS system, IIC component</fullName>
    </submittedName>
</protein>
<feature type="transmembrane region" description="Helical" evidence="10">
    <location>
        <begin position="250"/>
        <end position="268"/>
    </location>
</feature>
<evidence type="ECO:0000256" key="7">
    <source>
        <dbReference type="ARBA" id="ARBA00022989"/>
    </source>
</evidence>
<keyword evidence="3" id="KW-1003">Cell membrane</keyword>
<dbReference type="PATRIC" id="fig|1423724.4.peg.255"/>
<keyword evidence="6 10" id="KW-0812">Transmembrane</keyword>
<evidence type="ECO:0000256" key="3">
    <source>
        <dbReference type="ARBA" id="ARBA00022475"/>
    </source>
</evidence>
<evidence type="ECO:0000256" key="8">
    <source>
        <dbReference type="ARBA" id="ARBA00023136"/>
    </source>
</evidence>